<sequence length="108" mass="11975">MPLNAQTQLVRGNVIEYHVYLTNTNNDRIRTMKANITISNGVQLLGAVSPEATMGSVDGQNFYPMPLRTQVGGQIQPILLGQYKALQWQIEDVGLNQTANVSYRVVVE</sequence>
<accession>A0A1T0CJS7</accession>
<dbReference type="EMBL" id="MUYT01000002">
    <property type="protein sequence ID" value="OOS22590.1"/>
    <property type="molecule type" value="Genomic_DNA"/>
</dbReference>
<protein>
    <recommendedName>
        <fullName evidence="3">DUF11 domain-containing protein</fullName>
    </recommendedName>
</protein>
<evidence type="ECO:0000313" key="1">
    <source>
        <dbReference type="EMBL" id="OOS22590.1"/>
    </source>
</evidence>
<comment type="caution">
    <text evidence="1">The sequence shown here is derived from an EMBL/GenBank/DDBJ whole genome shotgun (WGS) entry which is preliminary data.</text>
</comment>
<evidence type="ECO:0008006" key="3">
    <source>
        <dbReference type="Google" id="ProtNLM"/>
    </source>
</evidence>
<reference evidence="1 2" key="1">
    <citation type="submission" date="2017-02" db="EMBL/GenBank/DDBJ databases">
        <title>Draft genome sequence of Moraxella lincolnii CCUG 9405T type strain.</title>
        <authorList>
            <person name="Salva-Serra F."/>
            <person name="Engstrom-Jakobsson H."/>
            <person name="Thorell K."/>
            <person name="Jaen-Luchoro D."/>
            <person name="Gonzales-Siles L."/>
            <person name="Karlsson R."/>
            <person name="Yazdan S."/>
            <person name="Boulund F."/>
            <person name="Johnning A."/>
            <person name="Engstrand L."/>
            <person name="Kristiansson E."/>
            <person name="Moore E."/>
        </authorList>
    </citation>
    <scope>NUCLEOTIDE SEQUENCE [LARGE SCALE GENOMIC DNA]</scope>
    <source>
        <strain evidence="1 2">CCUG 9405</strain>
    </source>
</reference>
<proteinExistence type="predicted"/>
<evidence type="ECO:0000313" key="2">
    <source>
        <dbReference type="Proteomes" id="UP000191094"/>
    </source>
</evidence>
<keyword evidence="2" id="KW-1185">Reference proteome</keyword>
<dbReference type="STRING" id="90241.B0682_01670"/>
<dbReference type="AlphaFoldDB" id="A0A1T0CJS7"/>
<gene>
    <name evidence="1" type="ORF">B0682_01670</name>
</gene>
<name>A0A1T0CJS7_9GAMM</name>
<organism evidence="1 2">
    <name type="scientific">Lwoffella lincolnii</name>
    <dbReference type="NCBI Taxonomy" id="90241"/>
    <lineage>
        <taxon>Bacteria</taxon>
        <taxon>Pseudomonadati</taxon>
        <taxon>Pseudomonadota</taxon>
        <taxon>Gammaproteobacteria</taxon>
        <taxon>Moraxellales</taxon>
        <taxon>Moraxellaceae</taxon>
        <taxon>Lwoffella</taxon>
    </lineage>
</organism>
<dbReference type="Proteomes" id="UP000191094">
    <property type="component" value="Unassembled WGS sequence"/>
</dbReference>